<dbReference type="Proteomes" id="UP000013827">
    <property type="component" value="Unassembled WGS sequence"/>
</dbReference>
<dbReference type="PANTHER" id="PTHR10612:SF34">
    <property type="entry name" value="APOLIPOPROTEIN D"/>
    <property type="match status" value="1"/>
</dbReference>
<dbReference type="AlphaFoldDB" id="A0A0D3K2Z3"/>
<dbReference type="GO" id="GO:0005737">
    <property type="term" value="C:cytoplasm"/>
    <property type="evidence" value="ECO:0007669"/>
    <property type="project" value="TreeGrafter"/>
</dbReference>
<sequence>MLALATSPFALPLDPFFCPKINTVNNASFSLSLDEYTRATWYVQKQQVNSYQPAEQLFCVTATYNLEGATVPLFGGTVVTVYNEATFDDKRTKVNGGGTLCARIADESQPDKLSVAPCFLPNLLAGPYWPVYIEADAEGQYSIVAVSGGQPDVPTDGSPFDPSTYKCTPRELGINNAGLWILSREPVADPAAVARAEAALEAMGVATTKLLPVPQGAECEDAYASRFLKPRDCGPTADGQGRCNPTATAPPAPSCAFSNNPLGQAACDLATAIGTCQ</sequence>
<evidence type="ECO:0008006" key="3">
    <source>
        <dbReference type="Google" id="ProtNLM"/>
    </source>
</evidence>
<dbReference type="GO" id="GO:0000302">
    <property type="term" value="P:response to reactive oxygen species"/>
    <property type="evidence" value="ECO:0007669"/>
    <property type="project" value="TreeGrafter"/>
</dbReference>
<organism evidence="1 2">
    <name type="scientific">Emiliania huxleyi (strain CCMP1516)</name>
    <dbReference type="NCBI Taxonomy" id="280463"/>
    <lineage>
        <taxon>Eukaryota</taxon>
        <taxon>Haptista</taxon>
        <taxon>Haptophyta</taxon>
        <taxon>Prymnesiophyceae</taxon>
        <taxon>Isochrysidales</taxon>
        <taxon>Noelaerhabdaceae</taxon>
        <taxon>Emiliania</taxon>
    </lineage>
</organism>
<evidence type="ECO:0000313" key="1">
    <source>
        <dbReference type="EnsemblProtists" id="EOD30128"/>
    </source>
</evidence>
<keyword evidence="2" id="KW-1185">Reference proteome</keyword>
<dbReference type="Gene3D" id="2.40.128.20">
    <property type="match status" value="1"/>
</dbReference>
<dbReference type="InterPro" id="IPR012674">
    <property type="entry name" value="Calycin"/>
</dbReference>
<dbReference type="GeneID" id="17275402"/>
<dbReference type="STRING" id="2903.R1D441"/>
<proteinExistence type="predicted"/>
<dbReference type="RefSeq" id="XP_005782557.1">
    <property type="nucleotide sequence ID" value="XM_005782500.1"/>
</dbReference>
<dbReference type="PANTHER" id="PTHR10612">
    <property type="entry name" value="APOLIPOPROTEIN D"/>
    <property type="match status" value="1"/>
</dbReference>
<dbReference type="EnsemblProtists" id="EOD30128">
    <property type="protein sequence ID" value="EOD30128"/>
    <property type="gene ID" value="EMIHUDRAFT_434548"/>
</dbReference>
<dbReference type="PaxDb" id="2903-EOD30128"/>
<protein>
    <recommendedName>
        <fullName evidence="3">Lipocalin/cytosolic fatty-acid binding domain-containing protein</fullName>
    </recommendedName>
</protein>
<reference evidence="2" key="1">
    <citation type="journal article" date="2013" name="Nature">
        <title>Pan genome of the phytoplankton Emiliania underpins its global distribution.</title>
        <authorList>
            <person name="Read B.A."/>
            <person name="Kegel J."/>
            <person name="Klute M.J."/>
            <person name="Kuo A."/>
            <person name="Lefebvre S.C."/>
            <person name="Maumus F."/>
            <person name="Mayer C."/>
            <person name="Miller J."/>
            <person name="Monier A."/>
            <person name="Salamov A."/>
            <person name="Young J."/>
            <person name="Aguilar M."/>
            <person name="Claverie J.M."/>
            <person name="Frickenhaus S."/>
            <person name="Gonzalez K."/>
            <person name="Herman E.K."/>
            <person name="Lin Y.C."/>
            <person name="Napier J."/>
            <person name="Ogata H."/>
            <person name="Sarno A.F."/>
            <person name="Shmutz J."/>
            <person name="Schroeder D."/>
            <person name="de Vargas C."/>
            <person name="Verret F."/>
            <person name="von Dassow P."/>
            <person name="Valentin K."/>
            <person name="Van de Peer Y."/>
            <person name="Wheeler G."/>
            <person name="Dacks J.B."/>
            <person name="Delwiche C.F."/>
            <person name="Dyhrman S.T."/>
            <person name="Glockner G."/>
            <person name="John U."/>
            <person name="Richards T."/>
            <person name="Worden A.Z."/>
            <person name="Zhang X."/>
            <person name="Grigoriev I.V."/>
            <person name="Allen A.E."/>
            <person name="Bidle K."/>
            <person name="Borodovsky M."/>
            <person name="Bowler C."/>
            <person name="Brownlee C."/>
            <person name="Cock J.M."/>
            <person name="Elias M."/>
            <person name="Gladyshev V.N."/>
            <person name="Groth M."/>
            <person name="Guda C."/>
            <person name="Hadaegh A."/>
            <person name="Iglesias-Rodriguez M.D."/>
            <person name="Jenkins J."/>
            <person name="Jones B.M."/>
            <person name="Lawson T."/>
            <person name="Leese F."/>
            <person name="Lindquist E."/>
            <person name="Lobanov A."/>
            <person name="Lomsadze A."/>
            <person name="Malik S.B."/>
            <person name="Marsh M.E."/>
            <person name="Mackinder L."/>
            <person name="Mock T."/>
            <person name="Mueller-Roeber B."/>
            <person name="Pagarete A."/>
            <person name="Parker M."/>
            <person name="Probert I."/>
            <person name="Quesneville H."/>
            <person name="Raines C."/>
            <person name="Rensing S.A."/>
            <person name="Riano-Pachon D.M."/>
            <person name="Richier S."/>
            <person name="Rokitta S."/>
            <person name="Shiraiwa Y."/>
            <person name="Soanes D.M."/>
            <person name="van der Giezen M."/>
            <person name="Wahlund T.M."/>
            <person name="Williams B."/>
            <person name="Wilson W."/>
            <person name="Wolfe G."/>
            <person name="Wurch L.L."/>
        </authorList>
    </citation>
    <scope>NUCLEOTIDE SEQUENCE</scope>
</reference>
<dbReference type="SUPFAM" id="SSF50814">
    <property type="entry name" value="Lipocalins"/>
    <property type="match status" value="1"/>
</dbReference>
<dbReference type="KEGG" id="ehx:EMIHUDRAFT_434548"/>
<name>A0A0D3K2Z3_EMIH1</name>
<dbReference type="HOGENOM" id="CLU_1006249_0_0_1"/>
<evidence type="ECO:0000313" key="2">
    <source>
        <dbReference type="Proteomes" id="UP000013827"/>
    </source>
</evidence>
<dbReference type="GO" id="GO:0006629">
    <property type="term" value="P:lipid metabolic process"/>
    <property type="evidence" value="ECO:0007669"/>
    <property type="project" value="TreeGrafter"/>
</dbReference>
<accession>A0A0D3K2Z3</accession>
<reference evidence="1" key="2">
    <citation type="submission" date="2024-10" db="UniProtKB">
        <authorList>
            <consortium name="EnsemblProtists"/>
        </authorList>
    </citation>
    <scope>IDENTIFICATION</scope>
</reference>